<accession>A0A5C8ZXP0</accession>
<dbReference type="AlphaFoldDB" id="A0A5C8ZXP0"/>
<dbReference type="Proteomes" id="UP000321933">
    <property type="component" value="Unassembled WGS sequence"/>
</dbReference>
<organism evidence="1 2">
    <name type="scientific">Parahaliea aestuarii</name>
    <dbReference type="NCBI Taxonomy" id="1852021"/>
    <lineage>
        <taxon>Bacteria</taxon>
        <taxon>Pseudomonadati</taxon>
        <taxon>Pseudomonadota</taxon>
        <taxon>Gammaproteobacteria</taxon>
        <taxon>Cellvibrionales</taxon>
        <taxon>Halieaceae</taxon>
        <taxon>Parahaliea</taxon>
    </lineage>
</organism>
<dbReference type="OrthoDB" id="9790826at2"/>
<comment type="caution">
    <text evidence="1">The sequence shown here is derived from an EMBL/GenBank/DDBJ whole genome shotgun (WGS) entry which is preliminary data.</text>
</comment>
<keyword evidence="2" id="KW-1185">Reference proteome</keyword>
<dbReference type="RefSeq" id="WP_148063154.1">
    <property type="nucleotide sequence ID" value="NZ_VRYZ01000002.1"/>
</dbReference>
<evidence type="ECO:0000313" key="1">
    <source>
        <dbReference type="EMBL" id="TXS93218.1"/>
    </source>
</evidence>
<dbReference type="InterPro" id="IPR014984">
    <property type="entry name" value="HopJ"/>
</dbReference>
<dbReference type="Pfam" id="PF08888">
    <property type="entry name" value="HopJ"/>
    <property type="match status" value="1"/>
</dbReference>
<gene>
    <name evidence="1" type="ORF">FVW59_05060</name>
</gene>
<evidence type="ECO:0000313" key="2">
    <source>
        <dbReference type="Proteomes" id="UP000321933"/>
    </source>
</evidence>
<reference evidence="1 2" key="1">
    <citation type="submission" date="2019-08" db="EMBL/GenBank/DDBJ databases">
        <title>Parahaliea maris sp. nov., isolated from the surface seawater.</title>
        <authorList>
            <person name="Liu Y."/>
        </authorList>
    </citation>
    <scope>NUCLEOTIDE SEQUENCE [LARGE SCALE GENOMIC DNA]</scope>
    <source>
        <strain evidence="1 2">S2-26</strain>
    </source>
</reference>
<dbReference type="Gene3D" id="3.20.160.10">
    <property type="entry name" value="vpa0580 domain like"/>
    <property type="match status" value="1"/>
</dbReference>
<dbReference type="InterPro" id="IPR038604">
    <property type="entry name" value="HopJ_sf"/>
</dbReference>
<proteinExistence type="predicted"/>
<name>A0A5C8ZXP0_9GAMM</name>
<sequence>MTPEQLVDALKAGQAVDFEDAMAVINVHFDYTPTAFTNGEQVNEAGENTGSCKILGFGRLMGLSKEETLLCFGRFYQDVLNTPDGDDHGNIRNFMRTGWSGVSFAAAPLQRAE</sequence>
<dbReference type="EMBL" id="VRYZ01000002">
    <property type="protein sequence ID" value="TXS93218.1"/>
    <property type="molecule type" value="Genomic_DNA"/>
</dbReference>
<protein>
    <submittedName>
        <fullName evidence="1">HopJ type III effector protein</fullName>
    </submittedName>
</protein>